<feature type="region of interest" description="Disordered" evidence="5">
    <location>
        <begin position="39"/>
        <end position="66"/>
    </location>
</feature>
<keyword evidence="2 3" id="KW-0802">TPR repeat</keyword>
<feature type="zinc finger region" description="C3H1-type" evidence="4">
    <location>
        <begin position="272"/>
        <end position="294"/>
    </location>
</feature>
<dbReference type="Pfam" id="PF07719">
    <property type="entry name" value="TPR_2"/>
    <property type="match status" value="1"/>
</dbReference>
<accession>A0A0C3CJG4</accession>
<dbReference type="PROSITE" id="PS50103">
    <property type="entry name" value="ZF_C3H1"/>
    <property type="match status" value="2"/>
</dbReference>
<evidence type="ECO:0000259" key="6">
    <source>
        <dbReference type="PROSITE" id="PS50103"/>
    </source>
</evidence>
<dbReference type="PROSITE" id="PS50005">
    <property type="entry name" value="TPR"/>
    <property type="match status" value="1"/>
</dbReference>
<reference evidence="8" key="2">
    <citation type="submission" date="2015-01" db="EMBL/GenBank/DDBJ databases">
        <title>Evolutionary Origins and Diversification of the Mycorrhizal Mutualists.</title>
        <authorList>
            <consortium name="DOE Joint Genome Institute"/>
            <consortium name="Mycorrhizal Genomics Consortium"/>
            <person name="Kohler A."/>
            <person name="Kuo A."/>
            <person name="Nagy L.G."/>
            <person name="Floudas D."/>
            <person name="Copeland A."/>
            <person name="Barry K.W."/>
            <person name="Cichocki N."/>
            <person name="Veneault-Fourrey C."/>
            <person name="LaButti K."/>
            <person name="Lindquist E.A."/>
            <person name="Lipzen A."/>
            <person name="Lundell T."/>
            <person name="Morin E."/>
            <person name="Murat C."/>
            <person name="Riley R."/>
            <person name="Ohm R."/>
            <person name="Sun H."/>
            <person name="Tunlid A."/>
            <person name="Henrissat B."/>
            <person name="Grigoriev I.V."/>
            <person name="Hibbett D.S."/>
            <person name="Martin F."/>
        </authorList>
    </citation>
    <scope>NUCLEOTIDE SEQUENCE [LARGE SCALE GENOMIC DNA]</scope>
    <source>
        <strain evidence="8">h7</strain>
    </source>
</reference>
<keyword evidence="4" id="KW-0479">Metal-binding</keyword>
<evidence type="ECO:0000256" key="5">
    <source>
        <dbReference type="SAM" id="MobiDB-lite"/>
    </source>
</evidence>
<dbReference type="PANTHER" id="PTHR45831">
    <property type="entry name" value="LD24721P"/>
    <property type="match status" value="1"/>
</dbReference>
<evidence type="ECO:0000313" key="7">
    <source>
        <dbReference type="EMBL" id="KIM43896.1"/>
    </source>
</evidence>
<keyword evidence="1" id="KW-0677">Repeat</keyword>
<organism evidence="7 8">
    <name type="scientific">Hebeloma cylindrosporum</name>
    <dbReference type="NCBI Taxonomy" id="76867"/>
    <lineage>
        <taxon>Eukaryota</taxon>
        <taxon>Fungi</taxon>
        <taxon>Dikarya</taxon>
        <taxon>Basidiomycota</taxon>
        <taxon>Agaricomycotina</taxon>
        <taxon>Agaricomycetes</taxon>
        <taxon>Agaricomycetidae</taxon>
        <taxon>Agaricales</taxon>
        <taxon>Agaricineae</taxon>
        <taxon>Hymenogastraceae</taxon>
        <taxon>Hebeloma</taxon>
    </lineage>
</organism>
<evidence type="ECO:0000256" key="2">
    <source>
        <dbReference type="ARBA" id="ARBA00022803"/>
    </source>
</evidence>
<feature type="compositionally biased region" description="Basic residues" evidence="5">
    <location>
        <begin position="440"/>
        <end position="454"/>
    </location>
</feature>
<gene>
    <name evidence="7" type="ORF">M413DRAFT_442967</name>
</gene>
<dbReference type="STRING" id="686832.A0A0C3CJG4"/>
<dbReference type="AlphaFoldDB" id="A0A0C3CJG4"/>
<protein>
    <recommendedName>
        <fullName evidence="6">C3H1-type domain-containing protein</fullName>
    </recommendedName>
</protein>
<evidence type="ECO:0000313" key="8">
    <source>
        <dbReference type="Proteomes" id="UP000053424"/>
    </source>
</evidence>
<reference evidence="7 8" key="1">
    <citation type="submission" date="2014-04" db="EMBL/GenBank/DDBJ databases">
        <authorList>
            <consortium name="DOE Joint Genome Institute"/>
            <person name="Kuo A."/>
            <person name="Gay G."/>
            <person name="Dore J."/>
            <person name="Kohler A."/>
            <person name="Nagy L.G."/>
            <person name="Floudas D."/>
            <person name="Copeland A."/>
            <person name="Barry K.W."/>
            <person name="Cichocki N."/>
            <person name="Veneault-Fourrey C."/>
            <person name="LaButti K."/>
            <person name="Lindquist E.A."/>
            <person name="Lipzen A."/>
            <person name="Lundell T."/>
            <person name="Morin E."/>
            <person name="Murat C."/>
            <person name="Sun H."/>
            <person name="Tunlid A."/>
            <person name="Henrissat B."/>
            <person name="Grigoriev I.V."/>
            <person name="Hibbett D.S."/>
            <person name="Martin F."/>
            <person name="Nordberg H.P."/>
            <person name="Cantor M.N."/>
            <person name="Hua S.X."/>
        </authorList>
    </citation>
    <scope>NUCLEOTIDE SEQUENCE [LARGE SCALE GENOMIC DNA]</scope>
    <source>
        <strain evidence="8">h7</strain>
    </source>
</reference>
<sequence>MSTIPQNEAAILKDGGAVNIQSTDATAIVGEQSTAVVVNEPTPESSAKIEGQEMTGTSDDNSLNNTPAPSVNVVISPPKSTEELIAARALKRVARKTAVREKAEGHKRAGDILFESKNYKASYPQYLEAIKLWGSNPEYFISLASAYRKLQWYEEAAHAATRALTLDPKNSEARYIRGVARMEQRLLKPARIDFETVLEHDSSHFRARAALTEVNHFIASSSQLGSHDLGPNPVDEMVKSVDFGFPHYDGEALEIASVSDSSDCNHVGNGIQCRFYNHDGCGRGTACTFSHAPDEKSVRDELGKNVCIYFLLDQCKFGAAKCIYSHAKEALPKIGWWTSEEQIAKVKSVLEVAEQKSREQRQLENERWKAHVKALRAAGRPPKSAGIKPAGKRGENKGGDASPVAEQPAEGTVVADVVASAPAAGNQKEPKKNEGGKTNGRGRKGYLGKRKNHKSPSTANSSTKIEETLPAVPVPAGATAPGFTDYQLNVPPAAAKPVVDAPVALQY</sequence>
<feature type="compositionally biased region" description="Low complexity" evidence="5">
    <location>
        <begin position="413"/>
        <end position="424"/>
    </location>
</feature>
<feature type="domain" description="C3H1-type" evidence="6">
    <location>
        <begin position="272"/>
        <end position="294"/>
    </location>
</feature>
<dbReference type="Proteomes" id="UP000053424">
    <property type="component" value="Unassembled WGS sequence"/>
</dbReference>
<feature type="repeat" description="TPR" evidence="3">
    <location>
        <begin position="137"/>
        <end position="170"/>
    </location>
</feature>
<dbReference type="GO" id="GO:0006620">
    <property type="term" value="P:post-translational protein targeting to endoplasmic reticulum membrane"/>
    <property type="evidence" value="ECO:0007669"/>
    <property type="project" value="TreeGrafter"/>
</dbReference>
<dbReference type="SUPFAM" id="SSF48452">
    <property type="entry name" value="TPR-like"/>
    <property type="match status" value="1"/>
</dbReference>
<feature type="compositionally biased region" description="Basic and acidic residues" evidence="5">
    <location>
        <begin position="358"/>
        <end position="369"/>
    </location>
</feature>
<dbReference type="InterPro" id="IPR019734">
    <property type="entry name" value="TPR_rpt"/>
</dbReference>
<dbReference type="InterPro" id="IPR047150">
    <property type="entry name" value="SGT"/>
</dbReference>
<evidence type="ECO:0000256" key="3">
    <source>
        <dbReference type="PROSITE-ProRule" id="PRU00339"/>
    </source>
</evidence>
<proteinExistence type="predicted"/>
<dbReference type="GO" id="GO:0072380">
    <property type="term" value="C:TRC complex"/>
    <property type="evidence" value="ECO:0007669"/>
    <property type="project" value="TreeGrafter"/>
</dbReference>
<keyword evidence="8" id="KW-1185">Reference proteome</keyword>
<dbReference type="OrthoDB" id="629492at2759"/>
<dbReference type="InterPro" id="IPR013105">
    <property type="entry name" value="TPR_2"/>
</dbReference>
<dbReference type="GO" id="GO:0008270">
    <property type="term" value="F:zinc ion binding"/>
    <property type="evidence" value="ECO:0007669"/>
    <property type="project" value="UniProtKB-KW"/>
</dbReference>
<dbReference type="InterPro" id="IPR000571">
    <property type="entry name" value="Znf_CCCH"/>
</dbReference>
<feature type="region of interest" description="Disordered" evidence="5">
    <location>
        <begin position="358"/>
        <end position="467"/>
    </location>
</feature>
<dbReference type="HOGENOM" id="CLU_518783_0_0_1"/>
<dbReference type="Gene3D" id="1.25.40.10">
    <property type="entry name" value="Tetratricopeptide repeat domain"/>
    <property type="match status" value="1"/>
</dbReference>
<name>A0A0C3CJG4_HEBCY</name>
<keyword evidence="4" id="KW-0862">Zinc</keyword>
<evidence type="ECO:0000256" key="4">
    <source>
        <dbReference type="PROSITE-ProRule" id="PRU00723"/>
    </source>
</evidence>
<feature type="domain" description="C3H1-type" evidence="6">
    <location>
        <begin position="301"/>
        <end position="329"/>
    </location>
</feature>
<dbReference type="EMBL" id="KN831774">
    <property type="protein sequence ID" value="KIM43896.1"/>
    <property type="molecule type" value="Genomic_DNA"/>
</dbReference>
<feature type="zinc finger region" description="C3H1-type" evidence="4">
    <location>
        <begin position="301"/>
        <end position="329"/>
    </location>
</feature>
<evidence type="ECO:0000256" key="1">
    <source>
        <dbReference type="ARBA" id="ARBA00022737"/>
    </source>
</evidence>
<dbReference type="SMART" id="SM00028">
    <property type="entry name" value="TPR"/>
    <property type="match status" value="3"/>
</dbReference>
<feature type="compositionally biased region" description="Polar residues" evidence="5">
    <location>
        <begin position="54"/>
        <end position="66"/>
    </location>
</feature>
<dbReference type="Gene3D" id="3.30.1370.210">
    <property type="match status" value="1"/>
</dbReference>
<keyword evidence="4" id="KW-0863">Zinc-finger</keyword>
<dbReference type="PANTHER" id="PTHR45831:SF5">
    <property type="entry name" value="STI1 DOMAIN-CONTAINING PROTEIN"/>
    <property type="match status" value="1"/>
</dbReference>
<dbReference type="GO" id="GO:0060090">
    <property type="term" value="F:molecular adaptor activity"/>
    <property type="evidence" value="ECO:0007669"/>
    <property type="project" value="TreeGrafter"/>
</dbReference>
<dbReference type="InterPro" id="IPR011990">
    <property type="entry name" value="TPR-like_helical_dom_sf"/>
</dbReference>
<dbReference type="GO" id="GO:0016020">
    <property type="term" value="C:membrane"/>
    <property type="evidence" value="ECO:0007669"/>
    <property type="project" value="TreeGrafter"/>
</dbReference>